<accession>A0ABV7HAB8</accession>
<gene>
    <name evidence="2" type="ORF">ACFOEN_11830</name>
</gene>
<keyword evidence="3" id="KW-1185">Reference proteome</keyword>
<protein>
    <submittedName>
        <fullName evidence="2">DUF4123 domain-containing protein</fullName>
    </submittedName>
</protein>
<name>A0ABV7HAB8_9BURK</name>
<evidence type="ECO:0000313" key="2">
    <source>
        <dbReference type="EMBL" id="MFC3148332.1"/>
    </source>
</evidence>
<proteinExistence type="predicted"/>
<comment type="caution">
    <text evidence="2">The sequence shown here is derived from an EMBL/GenBank/DDBJ whole genome shotgun (WGS) entry which is preliminary data.</text>
</comment>
<feature type="domain" description="DUF4123" evidence="1">
    <location>
        <begin position="28"/>
        <end position="151"/>
    </location>
</feature>
<evidence type="ECO:0000313" key="3">
    <source>
        <dbReference type="Proteomes" id="UP001595556"/>
    </source>
</evidence>
<evidence type="ECO:0000259" key="1">
    <source>
        <dbReference type="Pfam" id="PF13503"/>
    </source>
</evidence>
<organism evidence="2 3">
    <name type="scientific">Piscinibacterium candidicorallinum</name>
    <dbReference type="NCBI Taxonomy" id="1793872"/>
    <lineage>
        <taxon>Bacteria</taxon>
        <taxon>Pseudomonadati</taxon>
        <taxon>Pseudomonadota</taxon>
        <taxon>Betaproteobacteria</taxon>
        <taxon>Burkholderiales</taxon>
        <taxon>Piscinibacterium</taxon>
    </lineage>
</organism>
<dbReference type="EMBL" id="JBHRTI010000004">
    <property type="protein sequence ID" value="MFC3148332.1"/>
    <property type="molecule type" value="Genomic_DNA"/>
</dbReference>
<sequence>MDFAMNAHDLNTLNDQSVWLTQADLQGWLLVDTALVDFDRVHAIALGYGAEVFNTLADSSLSVYRSRAPHLLQLPPVRHATQALLEEVGDIDRLAPAMSWFCSASSPQALCADFAWLAQAVVEDDVKVYARFADTRVLPDLLHSMSPSQRARLARHMTEWRYFARGGQVCAIALTETPPPDLAVMTQTGISFDQAQTDALIAAAEADAMFALLLSNTPELVPKDDRAAFHARLSDDLERASTYKVTAARDRLQFLVLSLSCGKDFDRSRSLNDTWMHVANGASLTDLMQGWPEYTWADLELTGGAHRLASTKA</sequence>
<reference evidence="3" key="1">
    <citation type="journal article" date="2019" name="Int. J. Syst. Evol. Microbiol.">
        <title>The Global Catalogue of Microorganisms (GCM) 10K type strain sequencing project: providing services to taxonomists for standard genome sequencing and annotation.</title>
        <authorList>
            <consortium name="The Broad Institute Genomics Platform"/>
            <consortium name="The Broad Institute Genome Sequencing Center for Infectious Disease"/>
            <person name="Wu L."/>
            <person name="Ma J."/>
        </authorList>
    </citation>
    <scope>NUCLEOTIDE SEQUENCE [LARGE SCALE GENOMIC DNA]</scope>
    <source>
        <strain evidence="3">KCTC 52168</strain>
    </source>
</reference>
<dbReference type="Pfam" id="PF13503">
    <property type="entry name" value="DUF4123"/>
    <property type="match status" value="1"/>
</dbReference>
<dbReference type="Proteomes" id="UP001595556">
    <property type="component" value="Unassembled WGS sequence"/>
</dbReference>
<dbReference type="InterPro" id="IPR025391">
    <property type="entry name" value="DUF4123"/>
</dbReference>
<dbReference type="RefSeq" id="WP_377304158.1">
    <property type="nucleotide sequence ID" value="NZ_CP180191.1"/>
</dbReference>